<evidence type="ECO:0000256" key="1">
    <source>
        <dbReference type="SAM" id="Phobius"/>
    </source>
</evidence>
<reference evidence="5 6" key="1">
    <citation type="submission" date="2020-11" db="EMBL/GenBank/DDBJ databases">
        <title>Carbohydrate-dependent, anaerobic sulfur respiration: A novel catabolism in halophilic archaea.</title>
        <authorList>
            <person name="Sorokin D.Y."/>
            <person name="Messina E."/>
            <person name="Smedile F."/>
            <person name="La Cono V."/>
            <person name="Hallsworth J.E."/>
            <person name="Yakimov M.M."/>
        </authorList>
    </citation>
    <scope>NUCLEOTIDE SEQUENCE [LARGE SCALE GENOMIC DNA]</scope>
    <source>
        <strain evidence="5 6">HSR12-2</strain>
    </source>
</reference>
<keyword evidence="1" id="KW-1133">Transmembrane helix</keyword>
<keyword evidence="6" id="KW-1185">Reference proteome</keyword>
<feature type="domain" description="DUF8054" evidence="2">
    <location>
        <begin position="7"/>
        <end position="79"/>
    </location>
</feature>
<dbReference type="Pfam" id="PF26237">
    <property type="entry name" value="DUF8054_C"/>
    <property type="match status" value="1"/>
</dbReference>
<dbReference type="RefSeq" id="WP_229110013.1">
    <property type="nucleotide sequence ID" value="NZ_CP064788.1"/>
</dbReference>
<dbReference type="Pfam" id="PF26236">
    <property type="entry name" value="DUF8054_N"/>
    <property type="match status" value="1"/>
</dbReference>
<proteinExistence type="predicted"/>
<protein>
    <submittedName>
        <fullName evidence="5">Membrane associated protein with Zn zinger domain</fullName>
    </submittedName>
</protein>
<dbReference type="InterPro" id="IPR058675">
    <property type="entry name" value="DUF8054_C"/>
</dbReference>
<dbReference type="InterPro" id="IPR058775">
    <property type="entry name" value="DUF8054_M"/>
</dbReference>
<sequence length="265" mass="28105">MSEFTLLDRLRQPEYTGENRCRPCTVVNLGIIAVAGVAVAVWSALAAAVVVAVGLVALALRGYVVPGTPRFAPRLVEPLPFDFGHTDPLRETDTLSDAGDDAAEADPQAVLESLVVAGVVEDDGEQLFLNDAFREAWTDRMATLRSADESAFLDRIEAASPADIEAQLHNDHVLLAGGRDVWLRPSVAIAETAAVETLAEWDLPAETRPLATQPLRTFLRTCPVCGGPVSETTCRDCCGGSGSVHESPDQPVLACEDCGAAVAEL</sequence>
<evidence type="ECO:0000259" key="3">
    <source>
        <dbReference type="Pfam" id="PF26237"/>
    </source>
</evidence>
<dbReference type="GeneID" id="68853065"/>
<gene>
    <name evidence="5" type="ORF">HSR122_2467</name>
</gene>
<feature type="domain" description="DUF8054" evidence="4">
    <location>
        <begin position="111"/>
        <end position="216"/>
    </location>
</feature>
<dbReference type="EMBL" id="CP064788">
    <property type="protein sequence ID" value="QSG09843.1"/>
    <property type="molecule type" value="Genomic_DNA"/>
</dbReference>
<evidence type="ECO:0000313" key="5">
    <source>
        <dbReference type="EMBL" id="QSG09843.1"/>
    </source>
</evidence>
<keyword evidence="1" id="KW-0472">Membrane</keyword>
<dbReference type="AlphaFoldDB" id="A0A897NFR6"/>
<organism evidence="5 6">
    <name type="scientific">Halapricum desulfuricans</name>
    <dbReference type="NCBI Taxonomy" id="2841257"/>
    <lineage>
        <taxon>Archaea</taxon>
        <taxon>Methanobacteriati</taxon>
        <taxon>Methanobacteriota</taxon>
        <taxon>Stenosarchaea group</taxon>
        <taxon>Halobacteria</taxon>
        <taxon>Halobacteriales</taxon>
        <taxon>Haloarculaceae</taxon>
        <taxon>Halapricum</taxon>
    </lineage>
</organism>
<evidence type="ECO:0000313" key="6">
    <source>
        <dbReference type="Proteomes" id="UP000662973"/>
    </source>
</evidence>
<evidence type="ECO:0000259" key="2">
    <source>
        <dbReference type="Pfam" id="PF26236"/>
    </source>
</evidence>
<evidence type="ECO:0000259" key="4">
    <source>
        <dbReference type="Pfam" id="PF26238"/>
    </source>
</evidence>
<dbReference type="Pfam" id="PF26238">
    <property type="entry name" value="DUF8054_M"/>
    <property type="match status" value="1"/>
</dbReference>
<feature type="transmembrane region" description="Helical" evidence="1">
    <location>
        <begin position="29"/>
        <end position="60"/>
    </location>
</feature>
<name>A0A897NFR6_9EURY</name>
<dbReference type="InterPro" id="IPR058674">
    <property type="entry name" value="DUF8054_N"/>
</dbReference>
<dbReference type="KEGG" id="hds:HSR122_2467"/>
<keyword evidence="1" id="KW-0812">Transmembrane</keyword>
<accession>A0A897NFR6</accession>
<feature type="domain" description="DUF8054" evidence="3">
    <location>
        <begin position="221"/>
        <end position="264"/>
    </location>
</feature>
<dbReference type="Proteomes" id="UP000662973">
    <property type="component" value="Chromosome"/>
</dbReference>